<dbReference type="RefSeq" id="WP_123512598.1">
    <property type="nucleotide sequence ID" value="NZ_JBNNVY010000048.1"/>
</dbReference>
<accession>A0A423JZS8</accession>
<name>A0A423JZS8_9PSED</name>
<evidence type="ECO:0000313" key="2">
    <source>
        <dbReference type="Proteomes" id="UP000285349"/>
    </source>
</evidence>
<dbReference type="Proteomes" id="UP000285349">
    <property type="component" value="Unassembled WGS sequence"/>
</dbReference>
<organism evidence="1 2">
    <name type="scientific">Pseudomonas frederiksbergensis</name>
    <dbReference type="NCBI Taxonomy" id="104087"/>
    <lineage>
        <taxon>Bacteria</taxon>
        <taxon>Pseudomonadati</taxon>
        <taxon>Pseudomonadota</taxon>
        <taxon>Gammaproteobacteria</taxon>
        <taxon>Pseudomonadales</taxon>
        <taxon>Pseudomonadaceae</taxon>
        <taxon>Pseudomonas</taxon>
    </lineage>
</organism>
<dbReference type="OrthoDB" id="6955105at2"/>
<dbReference type="AlphaFoldDB" id="A0A423JZS8"/>
<reference evidence="1 2" key="1">
    <citation type="submission" date="2016-10" db="EMBL/GenBank/DDBJ databases">
        <title>Comparative genome analysis of multiple Pseudomonas spp. focuses on biocontrol and plant growth promoting traits.</title>
        <authorList>
            <person name="Tao X.-Y."/>
            <person name="Taylor C.G."/>
        </authorList>
    </citation>
    <scope>NUCLEOTIDE SEQUENCE [LARGE SCALE GENOMIC DNA]</scope>
    <source>
        <strain evidence="1 2">37A10</strain>
    </source>
</reference>
<gene>
    <name evidence="1" type="ORF">BK666_20545</name>
</gene>
<protein>
    <submittedName>
        <fullName evidence="1">Penicillin-binding protein activator LpoB</fullName>
    </submittedName>
</protein>
<proteinExistence type="predicted"/>
<comment type="caution">
    <text evidence="1">The sequence shown here is derived from an EMBL/GenBank/DDBJ whole genome shotgun (WGS) entry which is preliminary data.</text>
</comment>
<dbReference type="PROSITE" id="PS51257">
    <property type="entry name" value="PROKAR_LIPOPROTEIN"/>
    <property type="match status" value="1"/>
</dbReference>
<dbReference type="EMBL" id="MOBQ01000024">
    <property type="protein sequence ID" value="RON43466.1"/>
    <property type="molecule type" value="Genomic_DNA"/>
</dbReference>
<evidence type="ECO:0000313" key="1">
    <source>
        <dbReference type="EMBL" id="RON43466.1"/>
    </source>
</evidence>
<sequence>MRKMALVIAVLALAGCGEGKDASAQKTPAATVSAPATAPAVATGPQWDLEVRGETTQAVSDLSGWLIEHSFVSNVVRENGKDRILLGPFASKAEAEARQADLNAALTRAKKMNIESLIIERPAAQ</sequence>